<accession>A0A1H0KPB5</accession>
<dbReference type="AlphaFoldDB" id="A0A1H0KPB5"/>
<dbReference type="Pfam" id="PF06037">
    <property type="entry name" value="DUF922"/>
    <property type="match status" value="1"/>
</dbReference>
<evidence type="ECO:0000313" key="1">
    <source>
        <dbReference type="EMBL" id="SDO57633.1"/>
    </source>
</evidence>
<evidence type="ECO:0008006" key="3">
    <source>
        <dbReference type="Google" id="ProtNLM"/>
    </source>
</evidence>
<protein>
    <recommendedName>
        <fullName evidence="3">DUF922 domain-containing protein</fullName>
    </recommendedName>
</protein>
<keyword evidence="2" id="KW-1185">Reference proteome</keyword>
<dbReference type="InterPro" id="IPR010321">
    <property type="entry name" value="DUF922"/>
</dbReference>
<gene>
    <name evidence="1" type="ORF">SAMN05421820_116111</name>
</gene>
<organism evidence="1 2">
    <name type="scientific">Pedobacter steynii</name>
    <dbReference type="NCBI Taxonomy" id="430522"/>
    <lineage>
        <taxon>Bacteria</taxon>
        <taxon>Pseudomonadati</taxon>
        <taxon>Bacteroidota</taxon>
        <taxon>Sphingobacteriia</taxon>
        <taxon>Sphingobacteriales</taxon>
        <taxon>Sphingobacteriaceae</taxon>
        <taxon>Pedobacter</taxon>
    </lineage>
</organism>
<dbReference type="OrthoDB" id="5431540at2"/>
<evidence type="ECO:0000313" key="2">
    <source>
        <dbReference type="Proteomes" id="UP000183200"/>
    </source>
</evidence>
<proteinExistence type="predicted"/>
<dbReference type="Proteomes" id="UP000183200">
    <property type="component" value="Unassembled WGS sequence"/>
</dbReference>
<dbReference type="EMBL" id="FNGY01000016">
    <property type="protein sequence ID" value="SDO57633.1"/>
    <property type="molecule type" value="Genomic_DNA"/>
</dbReference>
<sequence length="189" mass="22009">MSVSLKQIYIPAWIIVILCVFNPQQVFSQQNNLDRIALRWDSFRKVPNSKRPFIAYTAHKTMHKYRATQRGNQLSLKFEVGVTLDTQQSFLDPNKLKTLDAPGKKALLNHEQGHSDLAIIYGRVLYSRLSKGEYSIAGYKKEVKSIYDSVMKELARLNIKYDMETEHGQYEEEQQKWDLYFKKGLEGKS</sequence>
<reference evidence="2" key="1">
    <citation type="submission" date="2016-10" db="EMBL/GenBank/DDBJ databases">
        <authorList>
            <person name="Varghese N."/>
            <person name="Submissions S."/>
        </authorList>
    </citation>
    <scope>NUCLEOTIDE SEQUENCE [LARGE SCALE GENOMIC DNA]</scope>
    <source>
        <strain evidence="2">DSM 19110</strain>
    </source>
</reference>
<dbReference type="RefSeq" id="WP_074612791.1">
    <property type="nucleotide sequence ID" value="NZ_FNGY01000016.1"/>
</dbReference>
<name>A0A1H0KPB5_9SPHI</name>